<dbReference type="EMBL" id="ML976046">
    <property type="protein sequence ID" value="KAF1941576.1"/>
    <property type="molecule type" value="Genomic_DNA"/>
</dbReference>
<evidence type="ECO:0000313" key="2">
    <source>
        <dbReference type="Proteomes" id="UP000800038"/>
    </source>
</evidence>
<reference evidence="1" key="1">
    <citation type="journal article" date="2020" name="Stud. Mycol.">
        <title>101 Dothideomycetes genomes: a test case for predicting lifestyles and emergence of pathogens.</title>
        <authorList>
            <person name="Haridas S."/>
            <person name="Albert R."/>
            <person name="Binder M."/>
            <person name="Bloem J."/>
            <person name="Labutti K."/>
            <person name="Salamov A."/>
            <person name="Andreopoulos B."/>
            <person name="Baker S."/>
            <person name="Barry K."/>
            <person name="Bills G."/>
            <person name="Bluhm B."/>
            <person name="Cannon C."/>
            <person name="Castanera R."/>
            <person name="Culley D."/>
            <person name="Daum C."/>
            <person name="Ezra D."/>
            <person name="Gonzalez J."/>
            <person name="Henrissat B."/>
            <person name="Kuo A."/>
            <person name="Liang C."/>
            <person name="Lipzen A."/>
            <person name="Lutzoni F."/>
            <person name="Magnuson J."/>
            <person name="Mondo S."/>
            <person name="Nolan M."/>
            <person name="Ohm R."/>
            <person name="Pangilinan J."/>
            <person name="Park H.-J."/>
            <person name="Ramirez L."/>
            <person name="Alfaro M."/>
            <person name="Sun H."/>
            <person name="Tritt A."/>
            <person name="Yoshinaga Y."/>
            <person name="Zwiers L.-H."/>
            <person name="Turgeon B."/>
            <person name="Goodwin S."/>
            <person name="Spatafora J."/>
            <person name="Crous P."/>
            <person name="Grigoriev I."/>
        </authorList>
    </citation>
    <scope>NUCLEOTIDE SEQUENCE</scope>
    <source>
        <strain evidence="1">CBS 161.51</strain>
    </source>
</reference>
<protein>
    <submittedName>
        <fullName evidence="1">Uncharacterized protein</fullName>
    </submittedName>
</protein>
<gene>
    <name evidence="1" type="ORF">EJ02DRAFT_202065</name>
</gene>
<dbReference type="OrthoDB" id="47801at2759"/>
<organism evidence="1 2">
    <name type="scientific">Clathrospora elynae</name>
    <dbReference type="NCBI Taxonomy" id="706981"/>
    <lineage>
        <taxon>Eukaryota</taxon>
        <taxon>Fungi</taxon>
        <taxon>Dikarya</taxon>
        <taxon>Ascomycota</taxon>
        <taxon>Pezizomycotina</taxon>
        <taxon>Dothideomycetes</taxon>
        <taxon>Pleosporomycetidae</taxon>
        <taxon>Pleosporales</taxon>
        <taxon>Diademaceae</taxon>
        <taxon>Clathrospora</taxon>
    </lineage>
</organism>
<sequence>MQSDMMMQNAQRLKPEFDDQRGQDLLWLCREISDLSTYLRIKQWWAQTHAGCAAQVADHGIVEVQDKEIWPTYMLATEAQGWIQSPAGRIRRLITEVTSLKTGLSSGIYVKHAMSRPDVMKPTR</sequence>
<accession>A0A6A5SSK0</accession>
<keyword evidence="2" id="KW-1185">Reference proteome</keyword>
<dbReference type="Proteomes" id="UP000800038">
    <property type="component" value="Unassembled WGS sequence"/>
</dbReference>
<name>A0A6A5SSK0_9PLEO</name>
<evidence type="ECO:0000313" key="1">
    <source>
        <dbReference type="EMBL" id="KAF1941576.1"/>
    </source>
</evidence>
<proteinExistence type="predicted"/>
<dbReference type="AlphaFoldDB" id="A0A6A5SSK0"/>